<proteinExistence type="predicted"/>
<accession>A0A2Z6EZX4</accession>
<evidence type="ECO:0000313" key="2">
    <source>
        <dbReference type="Proteomes" id="UP000218890"/>
    </source>
</evidence>
<evidence type="ECO:0000313" key="1">
    <source>
        <dbReference type="EMBL" id="BBE11168.1"/>
    </source>
</evidence>
<protein>
    <submittedName>
        <fullName evidence="1">Uncharacterized protein</fullName>
    </submittedName>
</protein>
<keyword evidence="2" id="KW-1185">Reference proteome</keyword>
<dbReference type="KEGG" id="hhk:HH1059_22680"/>
<dbReference type="Proteomes" id="UP000218890">
    <property type="component" value="Chromosome"/>
</dbReference>
<reference evidence="1" key="1">
    <citation type="submission" date="2016-02" db="EMBL/GenBank/DDBJ databases">
        <title>Halorhodospira halochloris DSM-1059 complete genome, version 2.</title>
        <authorList>
            <person name="Tsukatani Y."/>
        </authorList>
    </citation>
    <scope>NUCLEOTIDE SEQUENCE</scope>
    <source>
        <strain evidence="1">DSM 1059</strain>
    </source>
</reference>
<gene>
    <name evidence="1" type="ORF">HH1059_22680</name>
</gene>
<organism evidence="1 2">
    <name type="scientific">Halorhodospira halochloris</name>
    <name type="common">Ectothiorhodospira halochloris</name>
    <dbReference type="NCBI Taxonomy" id="1052"/>
    <lineage>
        <taxon>Bacteria</taxon>
        <taxon>Pseudomonadati</taxon>
        <taxon>Pseudomonadota</taxon>
        <taxon>Gammaproteobacteria</taxon>
        <taxon>Chromatiales</taxon>
        <taxon>Ectothiorhodospiraceae</taxon>
        <taxon>Halorhodospira</taxon>
    </lineage>
</organism>
<sequence length="48" mass="5571">MNPPPEALWQRIWRHEGASKNFADATIRPGVEDAVDPSLESSWRLPWR</sequence>
<dbReference type="RefSeq" id="WP_162549526.1">
    <property type="nucleotide sequence ID" value="NZ_AP017372.2"/>
</dbReference>
<dbReference type="EMBL" id="AP017372">
    <property type="protein sequence ID" value="BBE11168.1"/>
    <property type="molecule type" value="Genomic_DNA"/>
</dbReference>
<dbReference type="AlphaFoldDB" id="A0A2Z6EZX4"/>
<name>A0A2Z6EZX4_HALHR</name>